<name>A0A2M9ZCB9_9LEPT</name>
<dbReference type="RefSeq" id="WP_100758968.1">
    <property type="nucleotide sequence ID" value="NZ_NPDT01000003.1"/>
</dbReference>
<reference evidence="2 3" key="1">
    <citation type="submission" date="2017-07" db="EMBL/GenBank/DDBJ databases">
        <title>Leptospira spp. isolated from tropical soils.</title>
        <authorList>
            <person name="Thibeaux R."/>
            <person name="Iraola G."/>
            <person name="Ferres I."/>
            <person name="Bierque E."/>
            <person name="Girault D."/>
            <person name="Soupe-Gilbert M.-E."/>
            <person name="Picardeau M."/>
            <person name="Goarant C."/>
        </authorList>
    </citation>
    <scope>NUCLEOTIDE SEQUENCE [LARGE SCALE GENOMIC DNA]</scope>
    <source>
        <strain evidence="2 3">FH2-C-A2</strain>
    </source>
</reference>
<accession>A0A2M9ZCB9</accession>
<dbReference type="Proteomes" id="UP000231912">
    <property type="component" value="Unassembled WGS sequence"/>
</dbReference>
<comment type="caution">
    <text evidence="2">The sequence shown here is derived from an EMBL/GenBank/DDBJ whole genome shotgun (WGS) entry which is preliminary data.</text>
</comment>
<proteinExistence type="predicted"/>
<evidence type="ECO:0000313" key="3">
    <source>
        <dbReference type="Proteomes" id="UP000231912"/>
    </source>
</evidence>
<organism evidence="2 3">
    <name type="scientific">Leptospira wolffii</name>
    <dbReference type="NCBI Taxonomy" id="409998"/>
    <lineage>
        <taxon>Bacteria</taxon>
        <taxon>Pseudomonadati</taxon>
        <taxon>Spirochaetota</taxon>
        <taxon>Spirochaetia</taxon>
        <taxon>Leptospirales</taxon>
        <taxon>Leptospiraceae</taxon>
        <taxon>Leptospira</taxon>
    </lineage>
</organism>
<gene>
    <name evidence="2" type="ORF">CH371_10570</name>
</gene>
<evidence type="ECO:0000313" key="2">
    <source>
        <dbReference type="EMBL" id="PJZ66100.1"/>
    </source>
</evidence>
<evidence type="ECO:0000256" key="1">
    <source>
        <dbReference type="SAM" id="Phobius"/>
    </source>
</evidence>
<dbReference type="EMBL" id="NPDT01000003">
    <property type="protein sequence ID" value="PJZ66100.1"/>
    <property type="molecule type" value="Genomic_DNA"/>
</dbReference>
<feature type="transmembrane region" description="Helical" evidence="1">
    <location>
        <begin position="12"/>
        <end position="32"/>
    </location>
</feature>
<keyword evidence="1" id="KW-0472">Membrane</keyword>
<dbReference type="AlphaFoldDB" id="A0A2M9ZCB9"/>
<protein>
    <recommendedName>
        <fullName evidence="4">DUF3592 domain-containing protein</fullName>
    </recommendedName>
</protein>
<keyword evidence="1" id="KW-0812">Transmembrane</keyword>
<keyword evidence="1" id="KW-1133">Transmembrane helix</keyword>
<evidence type="ECO:0008006" key="4">
    <source>
        <dbReference type="Google" id="ProtNLM"/>
    </source>
</evidence>
<feature type="transmembrane region" description="Helical" evidence="1">
    <location>
        <begin position="138"/>
        <end position="157"/>
    </location>
</feature>
<sequence length="165" mass="18933">MKPYSTPFYKILFIMGWVSLAFFLPLFGVVYWEGKSLDSIYRFLSLPGGAKEFGVLVEDTKLNKLGRTVHVYTYLVPDEQGKKFEVTEEVDELTNRRMRVGDTVQVRTRTWNNLGKTRILGRIVGNTAAPPSHSFMEMFFLFGIAFSAGLVLLSFYYKTFKAEVE</sequence>